<feature type="non-terminal residue" evidence="1">
    <location>
        <position position="1"/>
    </location>
</feature>
<dbReference type="AlphaFoldDB" id="A0A1A8DYT4"/>
<gene>
    <name evidence="1" type="primary">AQP9</name>
</gene>
<proteinExistence type="predicted"/>
<reference evidence="1" key="1">
    <citation type="submission" date="2016-05" db="EMBL/GenBank/DDBJ databases">
        <authorList>
            <person name="Lavstsen T."/>
            <person name="Jespersen J.S."/>
        </authorList>
    </citation>
    <scope>NUCLEOTIDE SEQUENCE</scope>
    <source>
        <tissue evidence="1">Brain</tissue>
    </source>
</reference>
<accession>A0A1A8DYT4</accession>
<feature type="non-terminal residue" evidence="1">
    <location>
        <position position="51"/>
    </location>
</feature>
<evidence type="ECO:0000313" key="1">
    <source>
        <dbReference type="EMBL" id="SBQ38823.1"/>
    </source>
</evidence>
<protein>
    <submittedName>
        <fullName evidence="1">Aquaporin 9</fullName>
    </submittedName>
</protein>
<reference evidence="1" key="2">
    <citation type="submission" date="2016-06" db="EMBL/GenBank/DDBJ databases">
        <title>The genome of a short-lived fish provides insights into sex chromosome evolution and the genetic control of aging.</title>
        <authorList>
            <person name="Reichwald K."/>
            <person name="Felder M."/>
            <person name="Petzold A."/>
            <person name="Koch P."/>
            <person name="Groth M."/>
            <person name="Platzer M."/>
        </authorList>
    </citation>
    <scope>NUCLEOTIDE SEQUENCE</scope>
    <source>
        <tissue evidence="1">Brain</tissue>
    </source>
</reference>
<dbReference type="EMBL" id="HAEA01010343">
    <property type="protein sequence ID" value="SBQ38823.1"/>
    <property type="molecule type" value="Transcribed_RNA"/>
</dbReference>
<organism evidence="1">
    <name type="scientific">Nothobranchius kadleci</name>
    <name type="common">African annual killifish</name>
    <dbReference type="NCBI Taxonomy" id="1051664"/>
    <lineage>
        <taxon>Eukaryota</taxon>
        <taxon>Metazoa</taxon>
        <taxon>Chordata</taxon>
        <taxon>Craniata</taxon>
        <taxon>Vertebrata</taxon>
        <taxon>Euteleostomi</taxon>
        <taxon>Actinopterygii</taxon>
        <taxon>Neopterygii</taxon>
        <taxon>Teleostei</taxon>
        <taxon>Neoteleostei</taxon>
        <taxon>Acanthomorphata</taxon>
        <taxon>Ovalentaria</taxon>
        <taxon>Atherinomorphae</taxon>
        <taxon>Cyprinodontiformes</taxon>
        <taxon>Nothobranchiidae</taxon>
        <taxon>Nothobranchius</taxon>
    </lineage>
</organism>
<name>A0A1A8DYT4_NOTKA</name>
<sequence length="51" mass="5999">IKNNMEMLFLRCFGDINLGIFSKWRVKNLSSYVCMLVVWLWLGSSDRAKSK</sequence>